<dbReference type="EMBL" id="NBIV01000035">
    <property type="protein sequence ID" value="PXF46603.1"/>
    <property type="molecule type" value="Genomic_DNA"/>
</dbReference>
<evidence type="ECO:0000256" key="6">
    <source>
        <dbReference type="SAM" id="MobiDB-lite"/>
    </source>
</evidence>
<dbReference type="Proteomes" id="UP000247409">
    <property type="component" value="Unassembled WGS sequence"/>
</dbReference>
<dbReference type="GO" id="GO:0046509">
    <property type="term" value="F:1,2-diacylglycerol 3-beta-galactosyltransferase activity"/>
    <property type="evidence" value="ECO:0007669"/>
    <property type="project" value="UniProtKB-EC"/>
</dbReference>
<evidence type="ECO:0000256" key="2">
    <source>
        <dbReference type="ARBA" id="ARBA00012615"/>
    </source>
</evidence>
<proteinExistence type="inferred from homology"/>
<gene>
    <name evidence="9" type="ORF">BWQ96_03592</name>
</gene>
<evidence type="ECO:0000256" key="1">
    <source>
        <dbReference type="ARBA" id="ARBA00006962"/>
    </source>
</evidence>
<dbReference type="AlphaFoldDB" id="A0A2V3IX18"/>
<dbReference type="EC" id="2.4.1.46" evidence="2"/>
<evidence type="ECO:0000259" key="8">
    <source>
        <dbReference type="Pfam" id="PF06925"/>
    </source>
</evidence>
<dbReference type="PANTHER" id="PTHR43025:SF3">
    <property type="entry name" value="MONOGALACTOSYLDIACYLGLYCEROL SYNTHASE 1, CHLOROPLASTIC"/>
    <property type="match status" value="1"/>
</dbReference>
<dbReference type="InterPro" id="IPR050519">
    <property type="entry name" value="Glycosyltransf_28_UgtP"/>
</dbReference>
<evidence type="ECO:0000313" key="10">
    <source>
        <dbReference type="Proteomes" id="UP000247409"/>
    </source>
</evidence>
<feature type="region of interest" description="Disordered" evidence="6">
    <location>
        <begin position="1"/>
        <end position="33"/>
    </location>
</feature>
<protein>
    <recommendedName>
        <fullName evidence="2">monogalactosyldiacylglycerol synthase</fullName>
        <ecNumber evidence="2">2.4.1.46</ecNumber>
    </recommendedName>
</protein>
<evidence type="ECO:0000313" key="9">
    <source>
        <dbReference type="EMBL" id="PXF46603.1"/>
    </source>
</evidence>
<dbReference type="GO" id="GO:0009247">
    <property type="term" value="P:glycolipid biosynthetic process"/>
    <property type="evidence" value="ECO:0007669"/>
    <property type="project" value="InterPro"/>
</dbReference>
<evidence type="ECO:0000256" key="3">
    <source>
        <dbReference type="ARBA" id="ARBA00022676"/>
    </source>
</evidence>
<comment type="caution">
    <text evidence="9">The sequence shown here is derived from an EMBL/GenBank/DDBJ whole genome shotgun (WGS) entry which is preliminary data.</text>
</comment>
<name>A0A2V3IX18_9FLOR</name>
<dbReference type="OrthoDB" id="200404at2759"/>
<comment type="similarity">
    <text evidence="1">Belongs to the glycosyltransferase 28 family.</text>
</comment>
<dbReference type="InterPro" id="IPR007235">
    <property type="entry name" value="Glyco_trans_28_C"/>
</dbReference>
<dbReference type="SMR" id="A0A2V3IX18"/>
<feature type="domain" description="Diacylglycerol glucosyltransferase N-terminal" evidence="8">
    <location>
        <begin position="80"/>
        <end position="251"/>
    </location>
</feature>
<dbReference type="PANTHER" id="PTHR43025">
    <property type="entry name" value="MONOGALACTOSYLDIACYLGLYCEROL SYNTHASE"/>
    <property type="match status" value="1"/>
</dbReference>
<dbReference type="STRING" id="448386.A0A2V3IX18"/>
<feature type="domain" description="Glycosyl transferase family 28 C-terminal" evidence="7">
    <location>
        <begin position="278"/>
        <end position="396"/>
    </location>
</feature>
<dbReference type="GO" id="GO:0031969">
    <property type="term" value="C:chloroplast membrane"/>
    <property type="evidence" value="ECO:0007669"/>
    <property type="project" value="UniProtKB-SubCell"/>
</dbReference>
<evidence type="ECO:0000256" key="5">
    <source>
        <dbReference type="ARBA" id="ARBA00046299"/>
    </source>
</evidence>
<dbReference type="InterPro" id="IPR009695">
    <property type="entry name" value="Diacylglyc_glucosyltr_N"/>
</dbReference>
<sequence length="507" mass="55749">MGASHSATARSRDKQPEQEGLLLPTTATSPSPRAIERLNAEPPIHNDMTAITLPPTPTASVDQEKPFHVLVLMSDTGGGHRASAQALDAAFDSLYPSRSQITIVDFWTSVAGFPFHNFPRQYSYIAKRPWMWKLVFLWAAFPPTRWLTEAAFSLFCHSKVRRYFEAHDPDLIISVHPLVNTLSLSVLAAIRRAKRAPPPPFVTVVTDLGGAHPTWFDPRADMVYVPSEPLHQAALEAAVPEDRIRLFGLPIRPAFWQETRSPAQLRVELGMALNIPAVLLVGGGDGVGGLQAIALAIAARIAENCGSSAAQLIVVCGKNKSLLNRLQATSWPIPVILKGFVKNMSEWMSASDILCSKAGPGTIAEAWIRGLPIILTGYLPGQEEGNVRLVTESGSGEFHSQPDDIAECAAKWISDPELRAAIAERAKSLGRPRSCLEIASDIWDIAEQRQRERDAFRLRMLTSHSQHVPNGYIAMARFYVTNGLRSMQRGFRSVFRYSAVETVGPRE</sequence>
<keyword evidence="3" id="KW-0328">Glycosyltransferase</keyword>
<dbReference type="SUPFAM" id="SSF53756">
    <property type="entry name" value="UDP-Glycosyltransferase/glycogen phosphorylase"/>
    <property type="match status" value="1"/>
</dbReference>
<dbReference type="Pfam" id="PF04101">
    <property type="entry name" value="Glyco_tran_28_C"/>
    <property type="match status" value="1"/>
</dbReference>
<evidence type="ECO:0000259" key="7">
    <source>
        <dbReference type="Pfam" id="PF04101"/>
    </source>
</evidence>
<keyword evidence="4" id="KW-0808">Transferase</keyword>
<dbReference type="Gene3D" id="3.40.50.2000">
    <property type="entry name" value="Glycogen Phosphorylase B"/>
    <property type="match status" value="1"/>
</dbReference>
<comment type="subcellular location">
    <subcellularLocation>
        <location evidence="5">Plastid</location>
        <location evidence="5">Chloroplast membrane</location>
    </subcellularLocation>
</comment>
<keyword evidence="10" id="KW-1185">Reference proteome</keyword>
<accession>A0A2V3IX18</accession>
<reference evidence="9 10" key="1">
    <citation type="journal article" date="2018" name="Mol. Biol. Evol.">
        <title>Analysis of the draft genome of the red seaweed Gracilariopsis chorda provides insights into genome size evolution in Rhodophyta.</title>
        <authorList>
            <person name="Lee J."/>
            <person name="Yang E.C."/>
            <person name="Graf L."/>
            <person name="Yang J.H."/>
            <person name="Qiu H."/>
            <person name="Zel Zion U."/>
            <person name="Chan C.X."/>
            <person name="Stephens T.G."/>
            <person name="Weber A.P.M."/>
            <person name="Boo G.H."/>
            <person name="Boo S.M."/>
            <person name="Kim K.M."/>
            <person name="Shin Y."/>
            <person name="Jung M."/>
            <person name="Lee S.J."/>
            <person name="Yim H.S."/>
            <person name="Lee J.H."/>
            <person name="Bhattacharya D."/>
            <person name="Yoon H.S."/>
        </authorList>
    </citation>
    <scope>NUCLEOTIDE SEQUENCE [LARGE SCALE GENOMIC DNA]</scope>
    <source>
        <strain evidence="9 10">SKKU-2015</strain>
        <tissue evidence="9">Whole body</tissue>
    </source>
</reference>
<dbReference type="Pfam" id="PF06925">
    <property type="entry name" value="MGDG_synth"/>
    <property type="match status" value="1"/>
</dbReference>
<evidence type="ECO:0000256" key="4">
    <source>
        <dbReference type="ARBA" id="ARBA00022679"/>
    </source>
</evidence>
<organism evidence="9 10">
    <name type="scientific">Gracilariopsis chorda</name>
    <dbReference type="NCBI Taxonomy" id="448386"/>
    <lineage>
        <taxon>Eukaryota</taxon>
        <taxon>Rhodophyta</taxon>
        <taxon>Florideophyceae</taxon>
        <taxon>Rhodymeniophycidae</taxon>
        <taxon>Gracilariales</taxon>
        <taxon>Gracilariaceae</taxon>
        <taxon>Gracilariopsis</taxon>
    </lineage>
</organism>